<reference evidence="2 3" key="4">
    <citation type="journal article" date="2011" name="BMC Genomics">
        <title>RNA-Seq improves annotation of protein-coding genes in the cucumber genome.</title>
        <authorList>
            <person name="Li Z."/>
            <person name="Zhang Z."/>
            <person name="Yan P."/>
            <person name="Huang S."/>
            <person name="Fei Z."/>
            <person name="Lin K."/>
        </authorList>
    </citation>
    <scope>NUCLEOTIDE SEQUENCE [LARGE SCALE GENOMIC DNA]</scope>
    <source>
        <strain evidence="3">cv. 9930</strain>
    </source>
</reference>
<proteinExistence type="predicted"/>
<evidence type="ECO:0000256" key="1">
    <source>
        <dbReference type="SAM" id="MobiDB-lite"/>
    </source>
</evidence>
<dbReference type="Proteomes" id="UP000029981">
    <property type="component" value="Chromosome 1"/>
</dbReference>
<organism evidence="2 3">
    <name type="scientific">Cucumis sativus</name>
    <name type="common">Cucumber</name>
    <dbReference type="NCBI Taxonomy" id="3659"/>
    <lineage>
        <taxon>Eukaryota</taxon>
        <taxon>Viridiplantae</taxon>
        <taxon>Streptophyta</taxon>
        <taxon>Embryophyta</taxon>
        <taxon>Tracheophyta</taxon>
        <taxon>Spermatophyta</taxon>
        <taxon>Magnoliopsida</taxon>
        <taxon>eudicotyledons</taxon>
        <taxon>Gunneridae</taxon>
        <taxon>Pentapetalae</taxon>
        <taxon>rosids</taxon>
        <taxon>fabids</taxon>
        <taxon>Cucurbitales</taxon>
        <taxon>Cucurbitaceae</taxon>
        <taxon>Benincaseae</taxon>
        <taxon>Cucumis</taxon>
    </lineage>
</organism>
<reference evidence="2 3" key="2">
    <citation type="journal article" date="2009" name="PLoS ONE">
        <title>An integrated genetic and cytogenetic map of the cucumber genome.</title>
        <authorList>
            <person name="Ren Y."/>
            <person name="Zhang Z."/>
            <person name="Liu J."/>
            <person name="Staub J.E."/>
            <person name="Han Y."/>
            <person name="Cheng Z."/>
            <person name="Li X."/>
            <person name="Lu J."/>
            <person name="Miao H."/>
            <person name="Kang H."/>
            <person name="Xie B."/>
            <person name="Gu X."/>
            <person name="Wang X."/>
            <person name="Du Y."/>
            <person name="Jin W."/>
            <person name="Huang S."/>
        </authorList>
    </citation>
    <scope>NUCLEOTIDE SEQUENCE [LARGE SCALE GENOMIC DNA]</scope>
    <source>
        <strain evidence="3">cv. 9930</strain>
    </source>
</reference>
<sequence length="75" mass="8552">MVGLATTPATQVLEDDEIATEKEKEIEGEDLEETSITQSLEDDDEEKDANVEENKRRERKSKFRNGEKVMHMGVV</sequence>
<gene>
    <name evidence="2" type="ORF">Csa_1G661740</name>
</gene>
<reference evidence="2 3" key="3">
    <citation type="journal article" date="2010" name="BMC Genomics">
        <title>Transcriptome sequencing and comparative analysis of cucumber flowers with different sex types.</title>
        <authorList>
            <person name="Guo S."/>
            <person name="Zheng Y."/>
            <person name="Joung J.G."/>
            <person name="Liu S."/>
            <person name="Zhang Z."/>
            <person name="Crasta O.R."/>
            <person name="Sobral B.W."/>
            <person name="Xu Y."/>
            <person name="Huang S."/>
            <person name="Fei Z."/>
        </authorList>
    </citation>
    <scope>NUCLEOTIDE SEQUENCE [LARGE SCALE GENOMIC DNA]</scope>
    <source>
        <strain evidence="3">cv. 9930</strain>
    </source>
</reference>
<protein>
    <submittedName>
        <fullName evidence="2">Uncharacterized protein</fullName>
    </submittedName>
</protein>
<evidence type="ECO:0000313" key="3">
    <source>
        <dbReference type="Proteomes" id="UP000029981"/>
    </source>
</evidence>
<dbReference type="Gramene" id="KGN66707">
    <property type="protein sequence ID" value="KGN66707"/>
    <property type="gene ID" value="Csa_1G661740"/>
</dbReference>
<accession>A0A0A0M0Q0</accession>
<dbReference type="AlphaFoldDB" id="A0A0A0M0Q0"/>
<reference evidence="2 3" key="1">
    <citation type="journal article" date="2009" name="Nat. Genet.">
        <title>The genome of the cucumber, Cucumis sativus L.</title>
        <authorList>
            <person name="Huang S."/>
            <person name="Li R."/>
            <person name="Zhang Z."/>
            <person name="Li L."/>
            <person name="Gu X."/>
            <person name="Fan W."/>
            <person name="Lucas W.J."/>
            <person name="Wang X."/>
            <person name="Xie B."/>
            <person name="Ni P."/>
            <person name="Ren Y."/>
            <person name="Zhu H."/>
            <person name="Li J."/>
            <person name="Lin K."/>
            <person name="Jin W."/>
            <person name="Fei Z."/>
            <person name="Li G."/>
            <person name="Staub J."/>
            <person name="Kilian A."/>
            <person name="van der Vossen E.A."/>
            <person name="Wu Y."/>
            <person name="Guo J."/>
            <person name="He J."/>
            <person name="Jia Z."/>
            <person name="Ren Y."/>
            <person name="Tian G."/>
            <person name="Lu Y."/>
            <person name="Ruan J."/>
            <person name="Qian W."/>
            <person name="Wang M."/>
            <person name="Huang Q."/>
            <person name="Li B."/>
            <person name="Xuan Z."/>
            <person name="Cao J."/>
            <person name="Asan"/>
            <person name="Wu Z."/>
            <person name="Zhang J."/>
            <person name="Cai Q."/>
            <person name="Bai Y."/>
            <person name="Zhao B."/>
            <person name="Han Y."/>
            <person name="Li Y."/>
            <person name="Li X."/>
            <person name="Wang S."/>
            <person name="Shi Q."/>
            <person name="Liu S."/>
            <person name="Cho W.K."/>
            <person name="Kim J.Y."/>
            <person name="Xu Y."/>
            <person name="Heller-Uszynska K."/>
            <person name="Miao H."/>
            <person name="Cheng Z."/>
            <person name="Zhang S."/>
            <person name="Wu J."/>
            <person name="Yang Y."/>
            <person name="Kang H."/>
            <person name="Li M."/>
            <person name="Liang H."/>
            <person name="Ren X."/>
            <person name="Shi Z."/>
            <person name="Wen M."/>
            <person name="Jian M."/>
            <person name="Yang H."/>
            <person name="Zhang G."/>
            <person name="Yang Z."/>
            <person name="Chen R."/>
            <person name="Liu S."/>
            <person name="Li J."/>
            <person name="Ma L."/>
            <person name="Liu H."/>
            <person name="Zhou Y."/>
            <person name="Zhao J."/>
            <person name="Fang X."/>
            <person name="Li G."/>
            <person name="Fang L."/>
            <person name="Li Y."/>
            <person name="Liu D."/>
            <person name="Zheng H."/>
            <person name="Zhang Y."/>
            <person name="Qin N."/>
            <person name="Li Z."/>
            <person name="Yang G."/>
            <person name="Yang S."/>
            <person name="Bolund L."/>
            <person name="Kristiansen K."/>
            <person name="Zheng H."/>
            <person name="Li S."/>
            <person name="Zhang X."/>
            <person name="Yang H."/>
            <person name="Wang J."/>
            <person name="Sun R."/>
            <person name="Zhang B."/>
            <person name="Jiang S."/>
            <person name="Wang J."/>
            <person name="Du Y."/>
            <person name="Li S."/>
        </authorList>
    </citation>
    <scope>NUCLEOTIDE SEQUENCE [LARGE SCALE GENOMIC DNA]</scope>
    <source>
        <strain evidence="3">cv. 9930</strain>
    </source>
</reference>
<feature type="compositionally biased region" description="Basic and acidic residues" evidence="1">
    <location>
        <begin position="64"/>
        <end position="75"/>
    </location>
</feature>
<dbReference type="EMBL" id="CM002922">
    <property type="protein sequence ID" value="KGN66707.1"/>
    <property type="molecule type" value="Genomic_DNA"/>
</dbReference>
<keyword evidence="3" id="KW-1185">Reference proteome</keyword>
<feature type="region of interest" description="Disordered" evidence="1">
    <location>
        <begin position="1"/>
        <end position="75"/>
    </location>
</feature>
<name>A0A0A0M0Q0_CUCSA</name>
<evidence type="ECO:0000313" key="2">
    <source>
        <dbReference type="EMBL" id="KGN66707.1"/>
    </source>
</evidence>